<dbReference type="OrthoDB" id="6077919at2759"/>
<evidence type="ECO:0000259" key="5">
    <source>
        <dbReference type="PROSITE" id="PS50157"/>
    </source>
</evidence>
<reference evidence="6" key="1">
    <citation type="submission" date="2021-12" db="EMBL/GenBank/DDBJ databases">
        <authorList>
            <person name="King R."/>
        </authorList>
    </citation>
    <scope>NUCLEOTIDE SEQUENCE</scope>
</reference>
<gene>
    <name evidence="6" type="ORF">MELIAE_LOCUS3128</name>
</gene>
<dbReference type="PANTHER" id="PTHR23235">
    <property type="entry name" value="KRUEPPEL-LIKE TRANSCRIPTION FACTOR"/>
    <property type="match status" value="1"/>
</dbReference>
<dbReference type="InterPro" id="IPR013087">
    <property type="entry name" value="Znf_C2H2_type"/>
</dbReference>
<evidence type="ECO:0000256" key="4">
    <source>
        <dbReference type="PROSITE-ProRule" id="PRU00042"/>
    </source>
</evidence>
<keyword evidence="3" id="KW-0862">Zinc</keyword>
<dbReference type="GO" id="GO:0000978">
    <property type="term" value="F:RNA polymerase II cis-regulatory region sequence-specific DNA binding"/>
    <property type="evidence" value="ECO:0007669"/>
    <property type="project" value="TreeGrafter"/>
</dbReference>
<dbReference type="SMART" id="SM00355">
    <property type="entry name" value="ZnF_C2H2"/>
    <property type="match status" value="5"/>
</dbReference>
<feature type="domain" description="C2H2-type" evidence="5">
    <location>
        <begin position="162"/>
        <end position="189"/>
    </location>
</feature>
<keyword evidence="2 4" id="KW-0863">Zinc-finger</keyword>
<dbReference type="Proteomes" id="UP001154078">
    <property type="component" value="Chromosome 2"/>
</dbReference>
<feature type="domain" description="C2H2-type" evidence="5">
    <location>
        <begin position="30"/>
        <end position="63"/>
    </location>
</feature>
<evidence type="ECO:0000256" key="2">
    <source>
        <dbReference type="ARBA" id="ARBA00022771"/>
    </source>
</evidence>
<dbReference type="SUPFAM" id="SSF57667">
    <property type="entry name" value="beta-beta-alpha zinc fingers"/>
    <property type="match status" value="2"/>
</dbReference>
<feature type="domain" description="C2H2-type" evidence="5">
    <location>
        <begin position="105"/>
        <end position="132"/>
    </location>
</feature>
<dbReference type="PANTHER" id="PTHR23235:SF120">
    <property type="entry name" value="KRUPPEL-LIKE FACTOR 15"/>
    <property type="match status" value="1"/>
</dbReference>
<dbReference type="Gene3D" id="3.30.160.60">
    <property type="entry name" value="Classic Zinc Finger"/>
    <property type="match status" value="4"/>
</dbReference>
<evidence type="ECO:0000313" key="6">
    <source>
        <dbReference type="EMBL" id="CAH0550269.1"/>
    </source>
</evidence>
<accession>A0A9P0AV10</accession>
<feature type="domain" description="C2H2-type" evidence="5">
    <location>
        <begin position="133"/>
        <end position="160"/>
    </location>
</feature>
<keyword evidence="1" id="KW-0479">Metal-binding</keyword>
<dbReference type="PROSITE" id="PS50157">
    <property type="entry name" value="ZINC_FINGER_C2H2_2"/>
    <property type="match status" value="5"/>
</dbReference>
<organism evidence="6 7">
    <name type="scientific">Brassicogethes aeneus</name>
    <name type="common">Rape pollen beetle</name>
    <name type="synonym">Meligethes aeneus</name>
    <dbReference type="NCBI Taxonomy" id="1431903"/>
    <lineage>
        <taxon>Eukaryota</taxon>
        <taxon>Metazoa</taxon>
        <taxon>Ecdysozoa</taxon>
        <taxon>Arthropoda</taxon>
        <taxon>Hexapoda</taxon>
        <taxon>Insecta</taxon>
        <taxon>Pterygota</taxon>
        <taxon>Neoptera</taxon>
        <taxon>Endopterygota</taxon>
        <taxon>Coleoptera</taxon>
        <taxon>Polyphaga</taxon>
        <taxon>Cucujiformia</taxon>
        <taxon>Nitidulidae</taxon>
        <taxon>Meligethinae</taxon>
        <taxon>Brassicogethes</taxon>
    </lineage>
</organism>
<dbReference type="AlphaFoldDB" id="A0A9P0AV10"/>
<feature type="domain" description="C2H2-type" evidence="5">
    <location>
        <begin position="76"/>
        <end position="104"/>
    </location>
</feature>
<sequence>MRDGKFAWVFKKAFYLLQHTNAQHGEKKQYMCMKCGRNFLSQEHLDAHTEENGTDELHKDRISSATVKAQDEKLKFKCTFCDRVFTQVCYLMQHTNAQHGEQKQFKCMKCGQNFASQELLDVHKERHSADKPHKCRVCPKQYHYRCDLKKHMLVHSKKPNPLVCTTCGRQFLRKDRFKHHRLSHEKKAAMYDKTRNLK</sequence>
<dbReference type="PROSITE" id="PS00028">
    <property type="entry name" value="ZINC_FINGER_C2H2_1"/>
    <property type="match status" value="4"/>
</dbReference>
<proteinExistence type="predicted"/>
<dbReference type="Pfam" id="PF00096">
    <property type="entry name" value="zf-C2H2"/>
    <property type="match status" value="1"/>
</dbReference>
<dbReference type="GO" id="GO:0008270">
    <property type="term" value="F:zinc ion binding"/>
    <property type="evidence" value="ECO:0007669"/>
    <property type="project" value="UniProtKB-KW"/>
</dbReference>
<name>A0A9P0AV10_BRAAE</name>
<keyword evidence="7" id="KW-1185">Reference proteome</keyword>
<evidence type="ECO:0000313" key="7">
    <source>
        <dbReference type="Proteomes" id="UP001154078"/>
    </source>
</evidence>
<protein>
    <recommendedName>
        <fullName evidence="5">C2H2-type domain-containing protein</fullName>
    </recommendedName>
</protein>
<dbReference type="InterPro" id="IPR036236">
    <property type="entry name" value="Znf_C2H2_sf"/>
</dbReference>
<evidence type="ECO:0000256" key="3">
    <source>
        <dbReference type="ARBA" id="ARBA00022833"/>
    </source>
</evidence>
<evidence type="ECO:0000256" key="1">
    <source>
        <dbReference type="ARBA" id="ARBA00022723"/>
    </source>
</evidence>
<dbReference type="GO" id="GO:0000981">
    <property type="term" value="F:DNA-binding transcription factor activity, RNA polymerase II-specific"/>
    <property type="evidence" value="ECO:0007669"/>
    <property type="project" value="TreeGrafter"/>
</dbReference>
<dbReference type="EMBL" id="OV121133">
    <property type="protein sequence ID" value="CAH0550269.1"/>
    <property type="molecule type" value="Genomic_DNA"/>
</dbReference>